<dbReference type="GO" id="GO:0008781">
    <property type="term" value="F:N-acylneuraminate cytidylyltransferase activity"/>
    <property type="evidence" value="ECO:0007669"/>
    <property type="project" value="TreeGrafter"/>
</dbReference>
<dbReference type="Proteomes" id="UP000319783">
    <property type="component" value="Unassembled WGS sequence"/>
</dbReference>
<gene>
    <name evidence="1" type="ORF">JETT_2517</name>
</gene>
<organism evidence="1 2">
    <name type="scientific">Candidatus Jettenia ecosi</name>
    <dbReference type="NCBI Taxonomy" id="2494326"/>
    <lineage>
        <taxon>Bacteria</taxon>
        <taxon>Pseudomonadati</taxon>
        <taxon>Planctomycetota</taxon>
        <taxon>Candidatus Brocadiia</taxon>
        <taxon>Candidatus Brocadiales</taxon>
        <taxon>Candidatus Brocadiaceae</taxon>
        <taxon>Candidatus Jettenia</taxon>
    </lineage>
</organism>
<sequence>MIAIVPARGGSKGLPGKNIKELLGKPMIASAIEEGLRSRYLSEVIVSTDDKEIAEVAVRYGAKCPFMRPVELATDKSLAMDTYTYTIERLNKEFGYNIREFVVLQPTSPLRIAEDIDNTIEIFKTHDADSAVSFTKEHHPISWHKFLDENNKITPLFEEKVQNRQEIRPTYYPNGAVYVFKLSVVKSGRYYTENSYAYVMPADRSVDVDTIDDFEYAEFLLRKRYEK</sequence>
<dbReference type="InterPro" id="IPR050793">
    <property type="entry name" value="CMP-NeuNAc_synthase"/>
</dbReference>
<dbReference type="SUPFAM" id="SSF53448">
    <property type="entry name" value="Nucleotide-diphospho-sugar transferases"/>
    <property type="match status" value="1"/>
</dbReference>
<dbReference type="AlphaFoldDB" id="A0A533QAA5"/>
<comment type="caution">
    <text evidence="1">The sequence shown here is derived from an EMBL/GenBank/DDBJ whole genome shotgun (WGS) entry which is preliminary data.</text>
</comment>
<dbReference type="CDD" id="cd02513">
    <property type="entry name" value="CMP-NeuAc_Synthase"/>
    <property type="match status" value="1"/>
</dbReference>
<name>A0A533QAA5_9BACT</name>
<evidence type="ECO:0000313" key="2">
    <source>
        <dbReference type="Proteomes" id="UP000319783"/>
    </source>
</evidence>
<dbReference type="InterPro" id="IPR003329">
    <property type="entry name" value="Cytidylyl_trans"/>
</dbReference>
<accession>A0A533QAA5</accession>
<dbReference type="Pfam" id="PF02348">
    <property type="entry name" value="CTP_transf_3"/>
    <property type="match status" value="1"/>
</dbReference>
<proteinExistence type="predicted"/>
<keyword evidence="1" id="KW-0548">Nucleotidyltransferase</keyword>
<evidence type="ECO:0000313" key="1">
    <source>
        <dbReference type="EMBL" id="TLD41229.1"/>
    </source>
</evidence>
<reference evidence="1 2" key="1">
    <citation type="submission" date="2019-04" db="EMBL/GenBank/DDBJ databases">
        <title>Genome of a novel bacterium Candidatus Jettenia ecosi reconstructed from metagenome of an anammox bioreactor.</title>
        <authorList>
            <person name="Mardanov A.V."/>
            <person name="Beletsky A.V."/>
            <person name="Ravin N.V."/>
            <person name="Botchkova E.A."/>
            <person name="Litti Y.V."/>
            <person name="Nozhevnikova A.N."/>
        </authorList>
    </citation>
    <scope>NUCLEOTIDE SEQUENCE [LARGE SCALE GENOMIC DNA]</scope>
    <source>
        <strain evidence="1">J2</strain>
    </source>
</reference>
<dbReference type="PANTHER" id="PTHR21485:SF6">
    <property type="entry name" value="N-ACYLNEURAMINATE CYTIDYLYLTRANSFERASE-RELATED"/>
    <property type="match status" value="1"/>
</dbReference>
<dbReference type="Gene3D" id="3.90.550.10">
    <property type="entry name" value="Spore Coat Polysaccharide Biosynthesis Protein SpsA, Chain A"/>
    <property type="match status" value="1"/>
</dbReference>
<dbReference type="InterPro" id="IPR029044">
    <property type="entry name" value="Nucleotide-diphossugar_trans"/>
</dbReference>
<keyword evidence="1" id="KW-0808">Transferase</keyword>
<dbReference type="PANTHER" id="PTHR21485">
    <property type="entry name" value="HAD SUPERFAMILY MEMBERS CMAS AND KDSC"/>
    <property type="match status" value="1"/>
</dbReference>
<dbReference type="EMBL" id="SULG01000057">
    <property type="protein sequence ID" value="TLD41229.1"/>
    <property type="molecule type" value="Genomic_DNA"/>
</dbReference>
<protein>
    <submittedName>
        <fullName evidence="1">N-Acetylneuraminate cytidylyltransferase</fullName>
    </submittedName>
</protein>